<protein>
    <recommendedName>
        <fullName evidence="2">DUF4160 domain-containing protein</fullName>
    </recommendedName>
</protein>
<evidence type="ECO:0000313" key="1">
    <source>
        <dbReference type="EMBL" id="VFJ92929.1"/>
    </source>
</evidence>
<dbReference type="InterPro" id="IPR025427">
    <property type="entry name" value="DUF4160"/>
</dbReference>
<reference evidence="1" key="1">
    <citation type="submission" date="2019-02" db="EMBL/GenBank/DDBJ databases">
        <authorList>
            <person name="Gruber-Vodicka R. H."/>
            <person name="Seah K. B. B."/>
        </authorList>
    </citation>
    <scope>NUCLEOTIDE SEQUENCE</scope>
    <source>
        <strain evidence="1">BECK_M7</strain>
    </source>
</reference>
<name>A0A450UK52_9GAMM</name>
<evidence type="ECO:0008006" key="2">
    <source>
        <dbReference type="Google" id="ProtNLM"/>
    </source>
</evidence>
<accession>A0A450UK52</accession>
<dbReference type="AlphaFoldDB" id="A0A450UK52"/>
<gene>
    <name evidence="1" type="ORF">BECKLFY1418B_GA0070995_104019</name>
</gene>
<dbReference type="Pfam" id="PF13711">
    <property type="entry name" value="DUF4160"/>
    <property type="match status" value="1"/>
</dbReference>
<dbReference type="EMBL" id="CAADFF010000040">
    <property type="protein sequence ID" value="VFJ92929.1"/>
    <property type="molecule type" value="Genomic_DNA"/>
</dbReference>
<organism evidence="1">
    <name type="scientific">Candidatus Kentrum sp. LFY</name>
    <dbReference type="NCBI Taxonomy" id="2126342"/>
    <lineage>
        <taxon>Bacteria</taxon>
        <taxon>Pseudomonadati</taxon>
        <taxon>Pseudomonadota</taxon>
        <taxon>Gammaproteobacteria</taxon>
        <taxon>Candidatus Kentrum</taxon>
    </lineage>
</organism>
<sequence length="89" mass="10294">MPTICMFYGIIIRMMFLDNQRHNLPHIHVEYQGENAVISIPEGELLEGQLPGKKLKLVQAWVTIHEEELMADWALAIKGEPIFKIEPLR</sequence>
<proteinExistence type="predicted"/>